<name>A0A9P4LWC2_9PEZI</name>
<dbReference type="AlphaFoldDB" id="A0A9P4LWC2"/>
<dbReference type="Proteomes" id="UP000799776">
    <property type="component" value="Unassembled WGS sequence"/>
</dbReference>
<dbReference type="GO" id="GO:0005794">
    <property type="term" value="C:Golgi apparatus"/>
    <property type="evidence" value="ECO:0007669"/>
    <property type="project" value="TreeGrafter"/>
</dbReference>
<evidence type="ECO:0000313" key="2">
    <source>
        <dbReference type="Proteomes" id="UP000799776"/>
    </source>
</evidence>
<dbReference type="SUPFAM" id="SSF48452">
    <property type="entry name" value="TPR-like"/>
    <property type="match status" value="1"/>
</dbReference>
<protein>
    <recommendedName>
        <fullName evidence="3">TPR-like protein</fullName>
    </recommendedName>
</protein>
<organism evidence="1 2">
    <name type="scientific">Saccharata proteae CBS 121410</name>
    <dbReference type="NCBI Taxonomy" id="1314787"/>
    <lineage>
        <taxon>Eukaryota</taxon>
        <taxon>Fungi</taxon>
        <taxon>Dikarya</taxon>
        <taxon>Ascomycota</taxon>
        <taxon>Pezizomycotina</taxon>
        <taxon>Dothideomycetes</taxon>
        <taxon>Dothideomycetes incertae sedis</taxon>
        <taxon>Botryosphaeriales</taxon>
        <taxon>Saccharataceae</taxon>
        <taxon>Saccharata</taxon>
    </lineage>
</organism>
<accession>A0A9P4LWC2</accession>
<dbReference type="PANTHER" id="PTHR21581:SF6">
    <property type="entry name" value="TRAFFICKING PROTEIN PARTICLE COMPLEX SUBUNIT 12"/>
    <property type="match status" value="1"/>
</dbReference>
<sequence>PHPFQASPHQPSPSTPLPTLLASGHYRPAAIVAANLLTNSTSSTDAPTIFQLFHIRLSCLTVLNLHGLAAAEAKALGDLSSSFYRNPISGAHIVPWELRVLAVRLQGLGYGDWRRGVMGYYELAREARIAMVHAAPGSEERKMWKARLRDVGIRVAAALVEMDEGEGAARHLASLRRGEGDGGLEDARLRSVEALVWLRIGDVDAARECLKPLAPHDQPQTTPTAALEALIAMADGDLDSALATWESLHATYPSDAMIAQNLAVCLLYTGRIAESRETLEKLVEKGDALQAVTFNLATVYELCTERSRERKGELAERVAELAPGKTGRVWERRGEDFKL</sequence>
<comment type="caution">
    <text evidence="1">The sequence shown here is derived from an EMBL/GenBank/DDBJ whole genome shotgun (WGS) entry which is preliminary data.</text>
</comment>
<gene>
    <name evidence="1" type="ORF">K490DRAFT_47708</name>
</gene>
<dbReference type="GO" id="GO:0030008">
    <property type="term" value="C:TRAPP complex"/>
    <property type="evidence" value="ECO:0007669"/>
    <property type="project" value="TreeGrafter"/>
</dbReference>
<evidence type="ECO:0000313" key="1">
    <source>
        <dbReference type="EMBL" id="KAF2084946.1"/>
    </source>
</evidence>
<feature type="non-terminal residue" evidence="1">
    <location>
        <position position="1"/>
    </location>
</feature>
<reference evidence="1" key="1">
    <citation type="journal article" date="2020" name="Stud. Mycol.">
        <title>101 Dothideomycetes genomes: a test case for predicting lifestyles and emergence of pathogens.</title>
        <authorList>
            <person name="Haridas S."/>
            <person name="Albert R."/>
            <person name="Binder M."/>
            <person name="Bloem J."/>
            <person name="Labutti K."/>
            <person name="Salamov A."/>
            <person name="Andreopoulos B."/>
            <person name="Baker S."/>
            <person name="Barry K."/>
            <person name="Bills G."/>
            <person name="Bluhm B."/>
            <person name="Cannon C."/>
            <person name="Castanera R."/>
            <person name="Culley D."/>
            <person name="Daum C."/>
            <person name="Ezra D."/>
            <person name="Gonzalez J."/>
            <person name="Henrissat B."/>
            <person name="Kuo A."/>
            <person name="Liang C."/>
            <person name="Lipzen A."/>
            <person name="Lutzoni F."/>
            <person name="Magnuson J."/>
            <person name="Mondo S."/>
            <person name="Nolan M."/>
            <person name="Ohm R."/>
            <person name="Pangilinan J."/>
            <person name="Park H.-J."/>
            <person name="Ramirez L."/>
            <person name="Alfaro M."/>
            <person name="Sun H."/>
            <person name="Tritt A."/>
            <person name="Yoshinaga Y."/>
            <person name="Zwiers L.-H."/>
            <person name="Turgeon B."/>
            <person name="Goodwin S."/>
            <person name="Spatafora J."/>
            <person name="Crous P."/>
            <person name="Grigoriev I."/>
        </authorList>
    </citation>
    <scope>NUCLEOTIDE SEQUENCE</scope>
    <source>
        <strain evidence="1">CBS 121410</strain>
    </source>
</reference>
<dbReference type="Pfam" id="PF14559">
    <property type="entry name" value="TPR_19"/>
    <property type="match status" value="1"/>
</dbReference>
<evidence type="ECO:0008006" key="3">
    <source>
        <dbReference type="Google" id="ProtNLM"/>
    </source>
</evidence>
<dbReference type="PANTHER" id="PTHR21581">
    <property type="entry name" value="D-ALANYL-D-ALANINE CARBOXYPEPTIDASE"/>
    <property type="match status" value="1"/>
</dbReference>
<proteinExistence type="predicted"/>
<dbReference type="EMBL" id="ML978735">
    <property type="protein sequence ID" value="KAF2084946.1"/>
    <property type="molecule type" value="Genomic_DNA"/>
</dbReference>
<dbReference type="OrthoDB" id="428342at2759"/>
<keyword evidence="2" id="KW-1185">Reference proteome</keyword>
<dbReference type="Gene3D" id="1.25.40.10">
    <property type="entry name" value="Tetratricopeptide repeat domain"/>
    <property type="match status" value="1"/>
</dbReference>
<dbReference type="InterPro" id="IPR011990">
    <property type="entry name" value="TPR-like_helical_dom_sf"/>
</dbReference>